<proteinExistence type="predicted"/>
<dbReference type="AlphaFoldDB" id="A0A1U7NE57"/>
<feature type="non-terminal residue" evidence="1">
    <location>
        <position position="1"/>
    </location>
</feature>
<dbReference type="RefSeq" id="WP_198932064.1">
    <property type="nucleotide sequence ID" value="NZ_MPJW01000190.1"/>
</dbReference>
<dbReference type="GeneID" id="82204094"/>
<gene>
    <name evidence="1" type="ORF">BO222_09835</name>
</gene>
<reference evidence="1 2" key="1">
    <citation type="submission" date="2016-11" db="EMBL/GenBank/DDBJ databases">
        <title>Description of two novel members of the family Erysipelotrichaceae: Ileibacterium lipovorans gen. nov., sp. nov. and Dubosiella newyorkensis, gen. nov., sp. nov.</title>
        <authorList>
            <person name="Cox L.M."/>
            <person name="Sohn J."/>
            <person name="Tyrrell K.L."/>
            <person name="Citron D.M."/>
            <person name="Lawson P.A."/>
            <person name="Patel N.B."/>
            <person name="Iizumi T."/>
            <person name="Perez-Perez G.I."/>
            <person name="Goldstein E.J."/>
            <person name="Blaser M.J."/>
        </authorList>
    </citation>
    <scope>NUCLEOTIDE SEQUENCE [LARGE SCALE GENOMIC DNA]</scope>
    <source>
        <strain evidence="1 2">NYU-BL-A3</strain>
    </source>
</reference>
<dbReference type="Proteomes" id="UP000186341">
    <property type="component" value="Unassembled WGS sequence"/>
</dbReference>
<evidence type="ECO:0000313" key="2">
    <source>
        <dbReference type="Proteomes" id="UP000186341"/>
    </source>
</evidence>
<evidence type="ECO:0008006" key="3">
    <source>
        <dbReference type="Google" id="ProtNLM"/>
    </source>
</evidence>
<keyword evidence="2" id="KW-1185">Reference proteome</keyword>
<dbReference type="SUPFAM" id="SSF53098">
    <property type="entry name" value="Ribonuclease H-like"/>
    <property type="match status" value="1"/>
</dbReference>
<name>A0A1U7NE57_9FIRM</name>
<sequence length="153" mass="17598">LNHLDPDSGTSTELFEKLESEGFFILASSNELAIEEILPVYYTRQQVEQTFDIGKNYTGLLPVRIQSEECLKGHLLITFIASMIVKRIQLELLNHENKRTKKLNPISLFQKLGYQRCSVFEDKIIIHEADSKANQGYKLFKIKVPEELNLGSR</sequence>
<organism evidence="1 2">
    <name type="scientific">Ileibacterium valens</name>
    <dbReference type="NCBI Taxonomy" id="1862668"/>
    <lineage>
        <taxon>Bacteria</taxon>
        <taxon>Bacillati</taxon>
        <taxon>Bacillota</taxon>
        <taxon>Erysipelotrichia</taxon>
        <taxon>Erysipelotrichales</taxon>
        <taxon>Erysipelotrichaceae</taxon>
        <taxon>Ileibacterium</taxon>
    </lineage>
</organism>
<protein>
    <recommendedName>
        <fullName evidence="3">Transposase IS4-like domain-containing protein</fullName>
    </recommendedName>
</protein>
<accession>A0A1U7NE57</accession>
<evidence type="ECO:0000313" key="1">
    <source>
        <dbReference type="EMBL" id="OLU37744.1"/>
    </source>
</evidence>
<comment type="caution">
    <text evidence="1">The sequence shown here is derived from an EMBL/GenBank/DDBJ whole genome shotgun (WGS) entry which is preliminary data.</text>
</comment>
<dbReference type="InterPro" id="IPR012337">
    <property type="entry name" value="RNaseH-like_sf"/>
</dbReference>
<dbReference type="EMBL" id="MPJW01000190">
    <property type="protein sequence ID" value="OLU37744.1"/>
    <property type="molecule type" value="Genomic_DNA"/>
</dbReference>